<dbReference type="Gene3D" id="2.60.120.260">
    <property type="entry name" value="Galactose-binding domain-like"/>
    <property type="match status" value="2"/>
</dbReference>
<comment type="function">
    <text evidence="11">Catalytic subunit of cellulose synthase. It polymerizes uridine 5'-diphosphate glucose to cellulose.</text>
</comment>
<keyword evidence="3 11" id="KW-0997">Cell inner membrane</keyword>
<sequence length="1518" mass="167102">MVVSSFAAWRSIRARHLILATMGGTLLFGGAATIPLSVENQSFLAIAGIIAFFIVDRVRNDNAEIILKLLSLFVSLRYFVWRLTETVEFEDFTQAALSVALIFAEFFAGIMLVLSYFQTLHTLQRKPVALPDKVEEWPSVDVYIPTYNEDLQIVRMVVLACMGLDWPADRLNIYILDDGHRSEFFEFAQACGAGYIARPDNSHAKAGNLNHALALTSGEYIAIFDCDHIPVRAFLQSTMGWMIADRRIGLIQTPHYFYSPDPFERNLSEGLSVPPEGNLFYGLLQPGNDFWNSAFFCGSCAVLRRTALEEIGGVATDTVTEDCHTALRMQRAGWSSAYLRLPLAAGLATERLILHIGQRARWARGMTQIFRVDNPLFGPGLTFAQRLCYLSATMSFLFAIPRLIFLLAPLAYLFFGETLIAASPMALAVYVLPHFFHSVATASHVQRNWRYSFWSEVYDIALAPFIAPITFMTLLFPRRGRFNVTDKGGLVKQEYTDIRAIWPQIVILILLSIAVLSGVWRIFFRQHDVMVLNALWTTCFWAALNALLVFGAILVGRETRQIRHSPRLAAIFPLTIDLQNGSLVEGVTIDVSRGGCRLHVPPEEASMIRPDMAVRLRLPSGETGVLARIVLVENDEVSLRWTPASPREEAVIVRFMFGRADAWLGWDNYEPDRPLRSAWLLLRCFGALFKRTDPDSYAERDKRILNAEQQAKDFAASRKKKRERIVLRPMKQGSTAALLIIGVMTSIAMSGQVSAQALPSPISDAGDNIPLPDIGTTTNVPGPVMPLLAGATPQTFSLMHFGTPSVLRMLPWASIQGVNLSVPSSRLVTGARLVLSGAFSPQLVATGGAITIRLNDQYVGTITLDRSRASFDALSFDLDPVLFTKKNTLTFSLGSTSLDHGTPAPSPKTTDIWAEIRGMSSLTLTTVPLPPQRHLNRLPASLLDIQASDPVVLPFVLPNNQSPEDLRGAAIMAGWFGKITDVRHISFPVSRHLPLSGNAVAIAPASLLPVGLLLPASVKGPFVAEVANPKDSNGTVLVITGRTVEEVQEAARAVAFLPEALSENASQSVSAPETMPRNPYDAPAFIPTSRVVRFGELVSDAALTGHGYIPGTLSIPFRILPDLYTWRDKPFLAEVGINGPLEAIVDLDRSHVDVSLNNLYLRSYSWRVPTLLPLWISRYFPSVSALQQDRIKLPVWGVYAQNQLDFYFSGRPAANAEIAASGQDITIGIDPDSTLDFRRAYHFAVLPNLAMFANSAFPFTRLADLSQTVICLPDHPDTAVTTAFLDLMGTIGSYTWYPADKMTLIGESVLASGKTFPDQDVLVMGTLGSDRSYASLLAATPYTLENGKLHFRQRTMLDGVRYFFADLAGNAVSDTGTVKLQGALSLQSGGAFMAARSPYASHRSLVMMLSGTPQGLDELVHAMRDPEKQRGIQGDLTVVNGSHVVASRNGISYTVGSLPFWVNIERIFREHPFRIIVAAAVAIFLIGRSLHKAVMYQAMLRKRVMDEVQLSDQGAQAQ</sequence>
<evidence type="ECO:0000313" key="15">
    <source>
        <dbReference type="Proteomes" id="UP000077786"/>
    </source>
</evidence>
<organism evidence="14 15">
    <name type="scientific">Gluconobacter cerinus</name>
    <dbReference type="NCBI Taxonomy" id="38307"/>
    <lineage>
        <taxon>Bacteria</taxon>
        <taxon>Pseudomonadati</taxon>
        <taxon>Pseudomonadota</taxon>
        <taxon>Alphaproteobacteria</taxon>
        <taxon>Acetobacterales</taxon>
        <taxon>Acetobacteraceae</taxon>
        <taxon>Gluconobacter</taxon>
    </lineage>
</organism>
<keyword evidence="11" id="KW-0973">c-di-GMP</keyword>
<feature type="transmembrane region" description="Helical" evidence="11">
    <location>
        <begin position="535"/>
        <end position="555"/>
    </location>
</feature>
<comment type="subcellular location">
    <subcellularLocation>
        <location evidence="1">Cell inner membrane</location>
        <topology evidence="1">Multi-pass membrane protein</topology>
    </subcellularLocation>
</comment>
<keyword evidence="6 11" id="KW-0812">Transmembrane</keyword>
<dbReference type="GO" id="GO:0030244">
    <property type="term" value="P:cellulose biosynthetic process"/>
    <property type="evidence" value="ECO:0007669"/>
    <property type="project" value="UniProtKB-KW"/>
</dbReference>
<dbReference type="SUPFAM" id="SSF53448">
    <property type="entry name" value="Nucleotide-diphospho-sugar transferases"/>
    <property type="match status" value="1"/>
</dbReference>
<keyword evidence="7 11" id="KW-0135">Cellulose biosynthesis</keyword>
<gene>
    <name evidence="14" type="primary">acsAB</name>
    <name evidence="14" type="ORF">A0123_02230</name>
</gene>
<dbReference type="Proteomes" id="UP000077786">
    <property type="component" value="Unassembled WGS sequence"/>
</dbReference>
<dbReference type="GO" id="GO:0006011">
    <property type="term" value="P:UDP-alpha-D-glucose metabolic process"/>
    <property type="evidence" value="ECO:0007669"/>
    <property type="project" value="InterPro"/>
</dbReference>
<dbReference type="GO" id="GO:0035438">
    <property type="term" value="F:cyclic-di-GMP binding"/>
    <property type="evidence" value="ECO:0007669"/>
    <property type="project" value="InterPro"/>
</dbReference>
<evidence type="ECO:0000256" key="9">
    <source>
        <dbReference type="ARBA" id="ARBA00023136"/>
    </source>
</evidence>
<feature type="domain" description="PilZ" evidence="13">
    <location>
        <begin position="561"/>
        <end position="658"/>
    </location>
</feature>
<keyword evidence="4 11" id="KW-0328">Glycosyltransferase</keyword>
<feature type="transmembrane region" description="Helical" evidence="11">
    <location>
        <begin position="457"/>
        <end position="477"/>
    </location>
</feature>
<comment type="catalytic activity">
    <reaction evidence="10 11">
        <text>[(1-&gt;4)-beta-D-glucosyl](n) + UDP-alpha-D-glucose = [(1-&gt;4)-beta-D-glucosyl](n+1) + UDP + H(+)</text>
        <dbReference type="Rhea" id="RHEA:19929"/>
        <dbReference type="Rhea" id="RHEA-COMP:10033"/>
        <dbReference type="Rhea" id="RHEA-COMP:10034"/>
        <dbReference type="ChEBI" id="CHEBI:15378"/>
        <dbReference type="ChEBI" id="CHEBI:18246"/>
        <dbReference type="ChEBI" id="CHEBI:58223"/>
        <dbReference type="ChEBI" id="CHEBI:58885"/>
        <dbReference type="EC" id="2.4.1.12"/>
    </reaction>
</comment>
<dbReference type="InterPro" id="IPR029044">
    <property type="entry name" value="Nucleotide-diphossugar_trans"/>
</dbReference>
<evidence type="ECO:0000256" key="11">
    <source>
        <dbReference type="RuleBase" id="RU365020"/>
    </source>
</evidence>
<dbReference type="Pfam" id="PF07238">
    <property type="entry name" value="PilZ"/>
    <property type="match status" value="1"/>
</dbReference>
<dbReference type="PATRIC" id="fig|38307.3.peg.2318"/>
<accession>A0A1B6VIQ4</accession>
<dbReference type="InterPro" id="IPR009875">
    <property type="entry name" value="PilZ_domain"/>
</dbReference>
<dbReference type="InterPro" id="IPR003919">
    <property type="entry name" value="Cell_synth_A"/>
</dbReference>
<feature type="transmembrane region" description="Helical" evidence="11">
    <location>
        <begin position="95"/>
        <end position="117"/>
    </location>
</feature>
<dbReference type="GO" id="GO:0016760">
    <property type="term" value="F:cellulose synthase (UDP-forming) activity"/>
    <property type="evidence" value="ECO:0007669"/>
    <property type="project" value="UniProtKB-EC"/>
</dbReference>
<dbReference type="Gene3D" id="2.40.10.220">
    <property type="entry name" value="predicted glycosyltransferase like domains"/>
    <property type="match status" value="1"/>
</dbReference>
<dbReference type="EC" id="2.4.1.12" evidence="11"/>
<protein>
    <recommendedName>
        <fullName evidence="11">Cellulose synthase catalytic subunit [UDP-forming]</fullName>
        <ecNumber evidence="11">2.4.1.12</ecNumber>
    </recommendedName>
</protein>
<feature type="transmembrane region" description="Helical" evidence="11">
    <location>
        <begin position="42"/>
        <end position="58"/>
    </location>
</feature>
<dbReference type="CDD" id="cd06421">
    <property type="entry name" value="CESA_CelA_like"/>
    <property type="match status" value="1"/>
</dbReference>
<dbReference type="GO" id="GO:0005886">
    <property type="term" value="C:plasma membrane"/>
    <property type="evidence" value="ECO:0007669"/>
    <property type="project" value="UniProtKB-SubCell"/>
</dbReference>
<feature type="domain" description="Glycosyltransferase 2-like" evidence="12">
    <location>
        <begin position="142"/>
        <end position="312"/>
    </location>
</feature>
<dbReference type="Gene3D" id="3.90.550.10">
    <property type="entry name" value="Spore Coat Polysaccharide Biosynthesis Protein SpsA, Chain A"/>
    <property type="match status" value="1"/>
</dbReference>
<keyword evidence="5 11" id="KW-0808">Transferase</keyword>
<dbReference type="UniPathway" id="UPA00694"/>
<keyword evidence="9 11" id="KW-0472">Membrane</keyword>
<feature type="transmembrane region" description="Helical" evidence="11">
    <location>
        <begin position="65"/>
        <end position="83"/>
    </location>
</feature>
<evidence type="ECO:0000256" key="4">
    <source>
        <dbReference type="ARBA" id="ARBA00022676"/>
    </source>
</evidence>
<evidence type="ECO:0000259" key="12">
    <source>
        <dbReference type="Pfam" id="PF00535"/>
    </source>
</evidence>
<dbReference type="Pfam" id="PF00535">
    <property type="entry name" value="Glycos_transf_2"/>
    <property type="match status" value="1"/>
</dbReference>
<comment type="caution">
    <text evidence="14">The sequence shown here is derived from an EMBL/GenBank/DDBJ whole genome shotgun (WGS) entry which is preliminary data.</text>
</comment>
<evidence type="ECO:0000259" key="13">
    <source>
        <dbReference type="Pfam" id="PF07238"/>
    </source>
</evidence>
<proteinExistence type="predicted"/>
<evidence type="ECO:0000256" key="6">
    <source>
        <dbReference type="ARBA" id="ARBA00022692"/>
    </source>
</evidence>
<evidence type="ECO:0000256" key="3">
    <source>
        <dbReference type="ARBA" id="ARBA00022519"/>
    </source>
</evidence>
<dbReference type="PANTHER" id="PTHR43867">
    <property type="entry name" value="CELLULOSE SYNTHASE CATALYTIC SUBUNIT A [UDP-FORMING]"/>
    <property type="match status" value="1"/>
</dbReference>
<evidence type="ECO:0000256" key="5">
    <source>
        <dbReference type="ARBA" id="ARBA00022679"/>
    </source>
</evidence>
<dbReference type="EMBL" id="LUTU01000010">
    <property type="protein sequence ID" value="OAJ67084.1"/>
    <property type="molecule type" value="Genomic_DNA"/>
</dbReference>
<keyword evidence="2 11" id="KW-1003">Cell membrane</keyword>
<dbReference type="InterPro" id="IPR001173">
    <property type="entry name" value="Glyco_trans_2-like"/>
</dbReference>
<dbReference type="Pfam" id="PF03170">
    <property type="entry name" value="BcsB"/>
    <property type="match status" value="1"/>
</dbReference>
<dbReference type="InterPro" id="IPR050321">
    <property type="entry name" value="Glycosyltr_2/OpgH_subfam"/>
</dbReference>
<name>A0A1B6VIQ4_9PROT</name>
<dbReference type="PANTHER" id="PTHR43867:SF2">
    <property type="entry name" value="CELLULOSE SYNTHASE CATALYTIC SUBUNIT A [UDP-FORMING]"/>
    <property type="match status" value="1"/>
</dbReference>
<dbReference type="OrthoDB" id="9806824at2"/>
<evidence type="ECO:0000256" key="1">
    <source>
        <dbReference type="ARBA" id="ARBA00004429"/>
    </source>
</evidence>
<evidence type="ECO:0000313" key="14">
    <source>
        <dbReference type="EMBL" id="OAJ67084.1"/>
    </source>
</evidence>
<keyword evidence="8 11" id="KW-1133">Transmembrane helix</keyword>
<feature type="transmembrane region" description="Helical" evidence="11">
    <location>
        <begin position="17"/>
        <end position="36"/>
    </location>
</feature>
<dbReference type="PRINTS" id="PR01439">
    <property type="entry name" value="CELLSNTHASEA"/>
</dbReference>
<evidence type="ECO:0000256" key="2">
    <source>
        <dbReference type="ARBA" id="ARBA00022475"/>
    </source>
</evidence>
<evidence type="ECO:0000256" key="8">
    <source>
        <dbReference type="ARBA" id="ARBA00022989"/>
    </source>
</evidence>
<evidence type="ECO:0000256" key="10">
    <source>
        <dbReference type="ARBA" id="ARBA00048682"/>
    </source>
</evidence>
<dbReference type="NCBIfam" id="TIGR03030">
    <property type="entry name" value="CelA"/>
    <property type="match status" value="1"/>
</dbReference>
<reference evidence="14 15" key="1">
    <citation type="submission" date="2016-03" db="EMBL/GenBank/DDBJ databases">
        <title>Draft genome sequence of Gluconobacter cerinus strain CECT 9110.</title>
        <authorList>
            <person name="Sainz F."/>
            <person name="Mas A."/>
            <person name="Torija M.J."/>
        </authorList>
    </citation>
    <scope>NUCLEOTIDE SEQUENCE [LARGE SCALE GENOMIC DNA]</scope>
    <source>
        <strain evidence="14 15">CECT 9110</strain>
    </source>
</reference>
<feature type="transmembrane region" description="Helical" evidence="11">
    <location>
        <begin position="498"/>
        <end position="523"/>
    </location>
</feature>
<evidence type="ECO:0000256" key="7">
    <source>
        <dbReference type="ARBA" id="ARBA00022916"/>
    </source>
</evidence>
<comment type="cofactor">
    <cofactor evidence="11">
        <name>Mg(2+)</name>
        <dbReference type="ChEBI" id="CHEBI:18420"/>
    </cofactor>
</comment>
<comment type="pathway">
    <text evidence="11">Glycan metabolism; bacterial cellulose biosynthesis.</text>
</comment>
<dbReference type="InterPro" id="IPR018513">
    <property type="entry name" value="Cell_synthase_bac"/>
</dbReference>